<evidence type="ECO:0000259" key="3">
    <source>
        <dbReference type="PROSITE" id="PS50943"/>
    </source>
</evidence>
<keyword evidence="2" id="KW-0812">Transmembrane</keyword>
<dbReference type="RefSeq" id="WP_164506508.1">
    <property type="nucleotide sequence ID" value="NZ_JBHTOF010000020.1"/>
</dbReference>
<dbReference type="PANTHER" id="PTHR46558">
    <property type="entry name" value="TRACRIPTIONAL REGULATORY PROTEIN-RELATED-RELATED"/>
    <property type="match status" value="1"/>
</dbReference>
<feature type="transmembrane region" description="Helical" evidence="2">
    <location>
        <begin position="179"/>
        <end position="197"/>
    </location>
</feature>
<feature type="transmembrane region" description="Helical" evidence="2">
    <location>
        <begin position="82"/>
        <end position="102"/>
    </location>
</feature>
<dbReference type="CDD" id="cd00093">
    <property type="entry name" value="HTH_XRE"/>
    <property type="match status" value="1"/>
</dbReference>
<name>A0ABW4DLR8_9LACO</name>
<organism evidence="4 5">
    <name type="scientific">Lapidilactobacillus mulanensis</name>
    <dbReference type="NCBI Taxonomy" id="2485999"/>
    <lineage>
        <taxon>Bacteria</taxon>
        <taxon>Bacillati</taxon>
        <taxon>Bacillota</taxon>
        <taxon>Bacilli</taxon>
        <taxon>Lactobacillales</taxon>
        <taxon>Lactobacillaceae</taxon>
        <taxon>Lapidilactobacillus</taxon>
    </lineage>
</organism>
<dbReference type="Gene3D" id="1.10.260.40">
    <property type="entry name" value="lambda repressor-like DNA-binding domains"/>
    <property type="match status" value="1"/>
</dbReference>
<protein>
    <submittedName>
        <fullName evidence="4">Helix-turn-helix domain-containing protein</fullName>
    </submittedName>
</protein>
<dbReference type="InterPro" id="IPR001387">
    <property type="entry name" value="Cro/C1-type_HTH"/>
</dbReference>
<gene>
    <name evidence="4" type="ORF">ACFQ4L_01885</name>
</gene>
<dbReference type="InterPro" id="IPR010982">
    <property type="entry name" value="Lambda_DNA-bd_dom_sf"/>
</dbReference>
<dbReference type="Proteomes" id="UP001597244">
    <property type="component" value="Unassembled WGS sequence"/>
</dbReference>
<keyword evidence="1" id="KW-0238">DNA-binding</keyword>
<reference evidence="5" key="1">
    <citation type="journal article" date="2019" name="Int. J. Syst. Evol. Microbiol.">
        <title>The Global Catalogue of Microorganisms (GCM) 10K type strain sequencing project: providing services to taxonomists for standard genome sequencing and annotation.</title>
        <authorList>
            <consortium name="The Broad Institute Genomics Platform"/>
            <consortium name="The Broad Institute Genome Sequencing Center for Infectious Disease"/>
            <person name="Wu L."/>
            <person name="Ma J."/>
        </authorList>
    </citation>
    <scope>NUCLEOTIDE SEQUENCE [LARGE SCALE GENOMIC DNA]</scope>
    <source>
        <strain evidence="5">CCM 8951</strain>
    </source>
</reference>
<feature type="transmembrane region" description="Helical" evidence="2">
    <location>
        <begin position="155"/>
        <end position="173"/>
    </location>
</feature>
<evidence type="ECO:0000313" key="5">
    <source>
        <dbReference type="Proteomes" id="UP001597244"/>
    </source>
</evidence>
<proteinExistence type="predicted"/>
<comment type="caution">
    <text evidence="4">The sequence shown here is derived from an EMBL/GenBank/DDBJ whole genome shotgun (WGS) entry which is preliminary data.</text>
</comment>
<dbReference type="PROSITE" id="PS50943">
    <property type="entry name" value="HTH_CROC1"/>
    <property type="match status" value="1"/>
</dbReference>
<keyword evidence="2" id="KW-1133">Transmembrane helix</keyword>
<feature type="domain" description="HTH cro/C1-type" evidence="3">
    <location>
        <begin position="7"/>
        <end position="61"/>
    </location>
</feature>
<sequence length="202" mass="23008">MSLGSQLQHARQEMSLTQEQVATQLNVARQTISSWENERSYPDIQSLIDLSDFYHLSLDQLIKGDQSMVADMKEKEKEARNYRYIFVVSELINIALLLLFLLSHRGIKAFQMGHGTGLIVVILMFLNVATIFFVQRRYNEVKKTPAKSMSRRTAFIFKLITACIIVGLLAWGFTINNYFITGIAGSIFAGSIVLQIVNMRHK</sequence>
<dbReference type="EMBL" id="JBHTOF010000020">
    <property type="protein sequence ID" value="MFD1464843.1"/>
    <property type="molecule type" value="Genomic_DNA"/>
</dbReference>
<evidence type="ECO:0000256" key="1">
    <source>
        <dbReference type="ARBA" id="ARBA00023125"/>
    </source>
</evidence>
<dbReference type="SUPFAM" id="SSF47413">
    <property type="entry name" value="lambda repressor-like DNA-binding domains"/>
    <property type="match status" value="1"/>
</dbReference>
<evidence type="ECO:0000256" key="2">
    <source>
        <dbReference type="SAM" id="Phobius"/>
    </source>
</evidence>
<dbReference type="PANTHER" id="PTHR46558:SF4">
    <property type="entry name" value="DNA-BIDING PHAGE PROTEIN"/>
    <property type="match status" value="1"/>
</dbReference>
<dbReference type="Pfam" id="PF01381">
    <property type="entry name" value="HTH_3"/>
    <property type="match status" value="1"/>
</dbReference>
<accession>A0ABW4DLR8</accession>
<dbReference type="SMART" id="SM00530">
    <property type="entry name" value="HTH_XRE"/>
    <property type="match status" value="1"/>
</dbReference>
<evidence type="ECO:0000313" key="4">
    <source>
        <dbReference type="EMBL" id="MFD1464843.1"/>
    </source>
</evidence>
<feature type="transmembrane region" description="Helical" evidence="2">
    <location>
        <begin position="114"/>
        <end position="134"/>
    </location>
</feature>
<keyword evidence="5" id="KW-1185">Reference proteome</keyword>
<keyword evidence="2" id="KW-0472">Membrane</keyword>